<evidence type="ECO:0000256" key="2">
    <source>
        <dbReference type="ARBA" id="ARBA00022840"/>
    </source>
</evidence>
<protein>
    <recommendedName>
        <fullName evidence="5">Dephospho-CoA kinase</fullName>
    </recommendedName>
</protein>
<evidence type="ECO:0000313" key="4">
    <source>
        <dbReference type="Proteomes" id="UP000007879"/>
    </source>
</evidence>
<dbReference type="GO" id="GO:0005524">
    <property type="term" value="F:ATP binding"/>
    <property type="evidence" value="ECO:0007669"/>
    <property type="project" value="UniProtKB-KW"/>
</dbReference>
<dbReference type="Gene3D" id="3.40.50.300">
    <property type="entry name" value="P-loop containing nucleotide triphosphate hydrolases"/>
    <property type="match status" value="1"/>
</dbReference>
<reference evidence="3" key="2">
    <citation type="submission" date="2024-06" db="UniProtKB">
        <authorList>
            <consortium name="EnsemblMetazoa"/>
        </authorList>
    </citation>
    <scope>IDENTIFICATION</scope>
</reference>
<dbReference type="Proteomes" id="UP000007879">
    <property type="component" value="Unassembled WGS sequence"/>
</dbReference>
<dbReference type="InterPro" id="IPR027417">
    <property type="entry name" value="P-loop_NTPase"/>
</dbReference>
<dbReference type="GO" id="GO:0015937">
    <property type="term" value="P:coenzyme A biosynthetic process"/>
    <property type="evidence" value="ECO:0007669"/>
    <property type="project" value="InterPro"/>
</dbReference>
<dbReference type="RefSeq" id="XP_019852844.1">
    <property type="nucleotide sequence ID" value="XM_019997285.1"/>
</dbReference>
<keyword evidence="4" id="KW-1185">Reference proteome</keyword>
<organism evidence="3 4">
    <name type="scientific">Amphimedon queenslandica</name>
    <name type="common">Sponge</name>
    <dbReference type="NCBI Taxonomy" id="400682"/>
    <lineage>
        <taxon>Eukaryota</taxon>
        <taxon>Metazoa</taxon>
        <taxon>Porifera</taxon>
        <taxon>Demospongiae</taxon>
        <taxon>Heteroscleromorpha</taxon>
        <taxon>Haplosclerida</taxon>
        <taxon>Niphatidae</taxon>
        <taxon>Amphimedon</taxon>
    </lineage>
</organism>
<dbReference type="NCBIfam" id="TIGR00152">
    <property type="entry name" value="dephospho-CoA kinase"/>
    <property type="match status" value="1"/>
</dbReference>
<dbReference type="CDD" id="cd02022">
    <property type="entry name" value="DPCK"/>
    <property type="match status" value="1"/>
</dbReference>
<dbReference type="Pfam" id="PF01121">
    <property type="entry name" value="CoaE"/>
    <property type="match status" value="1"/>
</dbReference>
<name>A0AAN0J745_AMPQE</name>
<accession>A0AAN0J745</accession>
<proteinExistence type="predicted"/>
<reference evidence="4" key="1">
    <citation type="journal article" date="2010" name="Nature">
        <title>The Amphimedon queenslandica genome and the evolution of animal complexity.</title>
        <authorList>
            <person name="Srivastava M."/>
            <person name="Simakov O."/>
            <person name="Chapman J."/>
            <person name="Fahey B."/>
            <person name="Gauthier M.E."/>
            <person name="Mitros T."/>
            <person name="Richards G.S."/>
            <person name="Conaco C."/>
            <person name="Dacre M."/>
            <person name="Hellsten U."/>
            <person name="Larroux C."/>
            <person name="Putnam N.H."/>
            <person name="Stanke M."/>
            <person name="Adamska M."/>
            <person name="Darling A."/>
            <person name="Degnan S.M."/>
            <person name="Oakley T.H."/>
            <person name="Plachetzki D.C."/>
            <person name="Zhai Y."/>
            <person name="Adamski M."/>
            <person name="Calcino A."/>
            <person name="Cummins S.F."/>
            <person name="Goodstein D.M."/>
            <person name="Harris C."/>
            <person name="Jackson D.J."/>
            <person name="Leys S.P."/>
            <person name="Shu S."/>
            <person name="Woodcroft B.J."/>
            <person name="Vervoort M."/>
            <person name="Kosik K.S."/>
            <person name="Manning G."/>
            <person name="Degnan B.M."/>
            <person name="Rokhsar D.S."/>
        </authorList>
    </citation>
    <scope>NUCLEOTIDE SEQUENCE [LARGE SCALE GENOMIC DNA]</scope>
</reference>
<evidence type="ECO:0000313" key="3">
    <source>
        <dbReference type="EnsemblMetazoa" id="XP_019852844.1"/>
    </source>
</evidence>
<keyword evidence="1" id="KW-0547">Nucleotide-binding</keyword>
<dbReference type="InterPro" id="IPR001977">
    <property type="entry name" value="Depp_CoAkinase"/>
</dbReference>
<sequence>CGLYLIGLTGGTASGKSSIAKRLSGLGAYVIDCDKLGHKTWEKCLQKSFQEFEKDVLLKENGEINRRALGSIVFSDKTKLERLNEIVLPEIWRLAMKEVDTAGKEDMEHNVHGLILIVIKDTWCVFLMLLYCLELNETLD</sequence>
<evidence type="ECO:0008006" key="5">
    <source>
        <dbReference type="Google" id="ProtNLM"/>
    </source>
</evidence>
<dbReference type="PROSITE" id="PS51219">
    <property type="entry name" value="DPCK"/>
    <property type="match status" value="1"/>
</dbReference>
<dbReference type="KEGG" id="aqu:100634065"/>
<dbReference type="AlphaFoldDB" id="A0AAN0J745"/>
<dbReference type="GO" id="GO:0004140">
    <property type="term" value="F:dephospho-CoA kinase activity"/>
    <property type="evidence" value="ECO:0007669"/>
    <property type="project" value="InterPro"/>
</dbReference>
<keyword evidence="2" id="KW-0067">ATP-binding</keyword>
<dbReference type="GeneID" id="100634065"/>
<dbReference type="EnsemblMetazoa" id="XM_019997285.1">
    <property type="protein sequence ID" value="XP_019852844.1"/>
    <property type="gene ID" value="LOC100634065"/>
</dbReference>
<dbReference type="SUPFAM" id="SSF52540">
    <property type="entry name" value="P-loop containing nucleoside triphosphate hydrolases"/>
    <property type="match status" value="1"/>
</dbReference>
<evidence type="ECO:0000256" key="1">
    <source>
        <dbReference type="ARBA" id="ARBA00022741"/>
    </source>
</evidence>